<dbReference type="InterPro" id="IPR033749">
    <property type="entry name" value="Polyprenyl_synt_CS"/>
</dbReference>
<keyword evidence="6" id="KW-0414">Isoprene biosynthesis</keyword>
<dbReference type="PROSITE" id="PS00723">
    <property type="entry name" value="POLYPRENYL_SYNTHASE_1"/>
    <property type="match status" value="1"/>
</dbReference>
<dbReference type="KEGG" id="dfl:DFE_0550"/>
<evidence type="ECO:0000256" key="2">
    <source>
        <dbReference type="ARBA" id="ARBA00006706"/>
    </source>
</evidence>
<dbReference type="FunFam" id="1.10.600.10:FF:000001">
    <property type="entry name" value="Geranylgeranyl diphosphate synthase"/>
    <property type="match status" value="1"/>
</dbReference>
<gene>
    <name evidence="8" type="ORF">DFE_0550</name>
</gene>
<dbReference type="AlphaFoldDB" id="A0A2Z6AVQ9"/>
<dbReference type="Proteomes" id="UP000269883">
    <property type="component" value="Chromosome"/>
</dbReference>
<dbReference type="EMBL" id="AP017378">
    <property type="protein sequence ID" value="BBD07276.1"/>
    <property type="molecule type" value="Genomic_DNA"/>
</dbReference>
<protein>
    <submittedName>
        <fullName evidence="8">Polyprenyl synthetase</fullName>
    </submittedName>
</protein>
<dbReference type="InterPro" id="IPR008949">
    <property type="entry name" value="Isoprenoid_synthase_dom_sf"/>
</dbReference>
<dbReference type="SFLD" id="SFLDS00005">
    <property type="entry name" value="Isoprenoid_Synthase_Type_I"/>
    <property type="match status" value="1"/>
</dbReference>
<dbReference type="Gene3D" id="1.10.600.10">
    <property type="entry name" value="Farnesyl Diphosphate Synthase"/>
    <property type="match status" value="1"/>
</dbReference>
<dbReference type="NCBIfam" id="NF045485">
    <property type="entry name" value="FPPsyn"/>
    <property type="match status" value="1"/>
</dbReference>
<dbReference type="PROSITE" id="PS00444">
    <property type="entry name" value="POLYPRENYL_SYNTHASE_2"/>
    <property type="match status" value="1"/>
</dbReference>
<evidence type="ECO:0000313" key="8">
    <source>
        <dbReference type="EMBL" id="BBD07276.1"/>
    </source>
</evidence>
<keyword evidence="9" id="KW-1185">Reference proteome</keyword>
<keyword evidence="3 7" id="KW-0808">Transferase</keyword>
<organism evidence="8 9">
    <name type="scientific">Desulfovibrio ferrophilus</name>
    <dbReference type="NCBI Taxonomy" id="241368"/>
    <lineage>
        <taxon>Bacteria</taxon>
        <taxon>Pseudomonadati</taxon>
        <taxon>Thermodesulfobacteriota</taxon>
        <taxon>Desulfovibrionia</taxon>
        <taxon>Desulfovibrionales</taxon>
        <taxon>Desulfovibrionaceae</taxon>
        <taxon>Desulfovibrio</taxon>
    </lineage>
</organism>
<evidence type="ECO:0000256" key="5">
    <source>
        <dbReference type="ARBA" id="ARBA00022842"/>
    </source>
</evidence>
<dbReference type="GO" id="GO:0016114">
    <property type="term" value="P:terpenoid biosynthetic process"/>
    <property type="evidence" value="ECO:0007669"/>
    <property type="project" value="UniProtKB-ARBA"/>
</dbReference>
<accession>A0A2Z6AVQ9</accession>
<dbReference type="PANTHER" id="PTHR43281">
    <property type="entry name" value="FARNESYL DIPHOSPHATE SYNTHASE"/>
    <property type="match status" value="1"/>
</dbReference>
<reference evidence="8 9" key="1">
    <citation type="journal article" date="2018" name="Sci. Adv.">
        <title>Multi-heme cytochromes provide a pathway for survival in energy-limited environments.</title>
        <authorList>
            <person name="Deng X."/>
            <person name="Dohmae N."/>
            <person name="Nealson K.H."/>
            <person name="Hashimoto K."/>
            <person name="Okamoto A."/>
        </authorList>
    </citation>
    <scope>NUCLEOTIDE SEQUENCE [LARGE SCALE GENOMIC DNA]</scope>
    <source>
        <strain evidence="8 9">IS5</strain>
    </source>
</reference>
<proteinExistence type="inferred from homology"/>
<dbReference type="CDD" id="cd00685">
    <property type="entry name" value="Trans_IPPS_HT"/>
    <property type="match status" value="1"/>
</dbReference>
<dbReference type="GO" id="GO:0005737">
    <property type="term" value="C:cytoplasm"/>
    <property type="evidence" value="ECO:0007669"/>
    <property type="project" value="UniProtKB-ARBA"/>
</dbReference>
<name>A0A2Z6AVQ9_9BACT</name>
<comment type="cofactor">
    <cofactor evidence="1">
        <name>Mg(2+)</name>
        <dbReference type="ChEBI" id="CHEBI:18420"/>
    </cofactor>
</comment>
<dbReference type="PANTHER" id="PTHR43281:SF1">
    <property type="entry name" value="FARNESYL DIPHOSPHATE SYNTHASE"/>
    <property type="match status" value="1"/>
</dbReference>
<evidence type="ECO:0000256" key="1">
    <source>
        <dbReference type="ARBA" id="ARBA00001946"/>
    </source>
</evidence>
<keyword evidence="5" id="KW-0460">Magnesium</keyword>
<evidence type="ECO:0000256" key="6">
    <source>
        <dbReference type="ARBA" id="ARBA00023229"/>
    </source>
</evidence>
<evidence type="ECO:0000256" key="4">
    <source>
        <dbReference type="ARBA" id="ARBA00022723"/>
    </source>
</evidence>
<evidence type="ECO:0000256" key="3">
    <source>
        <dbReference type="ARBA" id="ARBA00022679"/>
    </source>
</evidence>
<dbReference type="Pfam" id="PF00348">
    <property type="entry name" value="polyprenyl_synt"/>
    <property type="match status" value="1"/>
</dbReference>
<dbReference type="SFLD" id="SFLDG01017">
    <property type="entry name" value="Polyprenyl_Transferase_Like"/>
    <property type="match status" value="1"/>
</dbReference>
<dbReference type="InterPro" id="IPR053378">
    <property type="entry name" value="Prenyl_diphosphate_synthase"/>
</dbReference>
<dbReference type="InterPro" id="IPR000092">
    <property type="entry name" value="Polyprenyl_synt"/>
</dbReference>
<dbReference type="SUPFAM" id="SSF48576">
    <property type="entry name" value="Terpenoid synthases"/>
    <property type="match status" value="1"/>
</dbReference>
<evidence type="ECO:0000313" key="9">
    <source>
        <dbReference type="Proteomes" id="UP000269883"/>
    </source>
</evidence>
<dbReference type="GO" id="GO:0004659">
    <property type="term" value="F:prenyltransferase activity"/>
    <property type="evidence" value="ECO:0007669"/>
    <property type="project" value="InterPro"/>
</dbReference>
<keyword evidence="4" id="KW-0479">Metal-binding</keyword>
<comment type="similarity">
    <text evidence="2 7">Belongs to the FPP/GGPP synthase family.</text>
</comment>
<evidence type="ECO:0000256" key="7">
    <source>
        <dbReference type="RuleBase" id="RU004466"/>
    </source>
</evidence>
<dbReference type="GO" id="GO:0046872">
    <property type="term" value="F:metal ion binding"/>
    <property type="evidence" value="ECO:0007669"/>
    <property type="project" value="UniProtKB-KW"/>
</dbReference>
<sequence>MSDVDVKKTLANYAAGVEKYLETCLKDRGITPRLQEAMEYSLMAGGKRLRPVLCLIWAEIAGIESAKVMPFAAAIECIHTYSLIHDDLPAMDDDDLRRGKPTNHKVYGEATAILAGDALLTEAFGMMLNVSDVPAERVLQAASIMAYGAGSNGMVGGQQIDMDLTGKDGVELQELQQMHALKTGALITASCLSGCILGGGDEDDMKAAMEWGKNVGMAFQIADDILDVVGDEKELGKPVGSDQEQGKNTYPSMIGLEESKNLAVQVAATANLEIKNYSGAQADFLRHLAAYIVQRTS</sequence>